<accession>A0A7I9Y353</accession>
<dbReference type="Pfam" id="PF00329">
    <property type="entry name" value="Complex1_30kDa"/>
    <property type="match status" value="1"/>
</dbReference>
<feature type="domain" description="NADH:ubiquinone oxidoreductase 30kDa subunit" evidence="3">
    <location>
        <begin position="65"/>
        <end position="115"/>
    </location>
</feature>
<reference evidence="5 6" key="1">
    <citation type="journal article" date="2019" name="Emerg. Microbes Infect.">
        <title>Comprehensive subspecies identification of 175 nontuberculous mycobacteria species based on 7547 genomic profiles.</title>
        <authorList>
            <person name="Matsumoto Y."/>
            <person name="Kinjo T."/>
            <person name="Motooka D."/>
            <person name="Nabeya D."/>
            <person name="Jung N."/>
            <person name="Uechi K."/>
            <person name="Horii T."/>
            <person name="Iida T."/>
            <person name="Fujita J."/>
            <person name="Nakamura S."/>
        </authorList>
    </citation>
    <scope>NUCLEOTIDE SEQUENCE [LARGE SCALE GENOMIC DNA]</scope>
    <source>
        <strain evidence="5 6">JCM 17322</strain>
    </source>
</reference>
<sequence length="506" mass="54505">MSAPATSWVVDLRPGEWHTQVAGRVATGDRFAGLYSTRRQDAAQLHALLVGDGAVSCLRTLLTPDADGSLSYRSLTPQVPAAFWYERAMHDLSGVLPVGHPRLDPLLLARQPGHPSPRPGYAAAETLEKRRHSRATERHGPVDVTGGGVFTLPLGPVRSGVVESIEFLIETPGEDIPHLNIRPHYKHRGVAKRFETLPVADGILIAERVEGVASVAHALAFTHAVETLGQVTPPRRAGLIRVIHAELERIANHLDVAMRLCDAAGLAVPFSRFGWHKESVLRLISRLCGNRFGRSVVCVGGVRAEPTLSPAVLCGQLAAIVQRIRADREALMVDASFLDRLRGTGRLDPSLAASHGALGPVGRAAGLADDARRRPYDGYTELPTVAGTTVDGGGDVLARLRVRWAEIETSVELIEAACDRLKTLSDPAIATRVPVSDGFALGWAEAPQGEVLYALEIRDGVIGRCFARTASFHNMLLFHDVFASDVFTDFPFIEASFGLCYAGVAM</sequence>
<organism evidence="5 6">
    <name type="scientific">Mycobacterium botniense</name>
    <dbReference type="NCBI Taxonomy" id="84962"/>
    <lineage>
        <taxon>Bacteria</taxon>
        <taxon>Bacillati</taxon>
        <taxon>Actinomycetota</taxon>
        <taxon>Actinomycetes</taxon>
        <taxon>Mycobacteriales</taxon>
        <taxon>Mycobacteriaceae</taxon>
        <taxon>Mycobacterium</taxon>
    </lineage>
</organism>
<dbReference type="Proteomes" id="UP000465361">
    <property type="component" value="Unassembled WGS sequence"/>
</dbReference>
<dbReference type="Pfam" id="PF00346">
    <property type="entry name" value="Complex1_49kDa"/>
    <property type="match status" value="1"/>
</dbReference>
<gene>
    <name evidence="5" type="ORF">MBOT_38670</name>
</gene>
<evidence type="ECO:0000313" key="6">
    <source>
        <dbReference type="Proteomes" id="UP000465361"/>
    </source>
</evidence>
<protein>
    <submittedName>
        <fullName evidence="5">Hydrogenase large subunit</fullName>
    </submittedName>
</protein>
<evidence type="ECO:0000259" key="3">
    <source>
        <dbReference type="Pfam" id="PF00329"/>
    </source>
</evidence>
<dbReference type="Gene3D" id="1.10.645.10">
    <property type="entry name" value="Cytochrome-c3 Hydrogenase, chain B"/>
    <property type="match status" value="1"/>
</dbReference>
<dbReference type="RefSeq" id="WP_163759983.1">
    <property type="nucleotide sequence ID" value="NZ_BLKW01000004.1"/>
</dbReference>
<dbReference type="PANTHER" id="PTHR43485">
    <property type="entry name" value="HYDROGENASE-4 COMPONENT G"/>
    <property type="match status" value="1"/>
</dbReference>
<evidence type="ECO:0000259" key="4">
    <source>
        <dbReference type="Pfam" id="PF00346"/>
    </source>
</evidence>
<dbReference type="InterPro" id="IPR001268">
    <property type="entry name" value="NADH_UbQ_OxRdtase_30kDa_su"/>
</dbReference>
<dbReference type="GO" id="GO:0051287">
    <property type="term" value="F:NAD binding"/>
    <property type="evidence" value="ECO:0007669"/>
    <property type="project" value="InterPro"/>
</dbReference>
<proteinExistence type="predicted"/>
<keyword evidence="1" id="KW-0560">Oxidoreductase</keyword>
<keyword evidence="6" id="KW-1185">Reference proteome</keyword>
<dbReference type="AlphaFoldDB" id="A0A7I9Y353"/>
<evidence type="ECO:0000256" key="1">
    <source>
        <dbReference type="ARBA" id="ARBA00023002"/>
    </source>
</evidence>
<dbReference type="GO" id="GO:0016651">
    <property type="term" value="F:oxidoreductase activity, acting on NAD(P)H"/>
    <property type="evidence" value="ECO:0007669"/>
    <property type="project" value="InterPro"/>
</dbReference>
<dbReference type="GO" id="GO:0048038">
    <property type="term" value="F:quinone binding"/>
    <property type="evidence" value="ECO:0007669"/>
    <property type="project" value="InterPro"/>
</dbReference>
<dbReference type="Gene3D" id="3.30.460.80">
    <property type="entry name" value="NADH:ubiquinone oxidoreductase, 30kDa subunit"/>
    <property type="match status" value="1"/>
</dbReference>
<dbReference type="InterPro" id="IPR052197">
    <property type="entry name" value="ComplexI_49kDa-like"/>
</dbReference>
<dbReference type="InterPro" id="IPR029014">
    <property type="entry name" value="NiFe-Hase_large"/>
</dbReference>
<feature type="domain" description="NADH-quinone oxidoreductase subunit D" evidence="4">
    <location>
        <begin position="276"/>
        <end position="423"/>
    </location>
</feature>
<dbReference type="GO" id="GO:0008137">
    <property type="term" value="F:NADH dehydrogenase (ubiquinone) activity"/>
    <property type="evidence" value="ECO:0007669"/>
    <property type="project" value="InterPro"/>
</dbReference>
<keyword evidence="2" id="KW-0520">NAD</keyword>
<dbReference type="EMBL" id="BLKW01000004">
    <property type="protein sequence ID" value="GFG76502.1"/>
    <property type="molecule type" value="Genomic_DNA"/>
</dbReference>
<dbReference type="PANTHER" id="PTHR43485:SF1">
    <property type="entry name" value="FORMATE HYDROGENLYASE SUBUNIT 5-RELATED"/>
    <property type="match status" value="1"/>
</dbReference>
<evidence type="ECO:0000313" key="5">
    <source>
        <dbReference type="EMBL" id="GFG76502.1"/>
    </source>
</evidence>
<dbReference type="SUPFAM" id="SSF143243">
    <property type="entry name" value="Nqo5-like"/>
    <property type="match status" value="1"/>
</dbReference>
<dbReference type="InterPro" id="IPR037232">
    <property type="entry name" value="NADH_quin_OxRdtase_su_C/D-like"/>
</dbReference>
<name>A0A7I9Y353_9MYCO</name>
<dbReference type="InterPro" id="IPR001135">
    <property type="entry name" value="NADH_Q_OxRdtase_suD"/>
</dbReference>
<evidence type="ECO:0000256" key="2">
    <source>
        <dbReference type="ARBA" id="ARBA00023027"/>
    </source>
</evidence>
<dbReference type="SUPFAM" id="SSF56762">
    <property type="entry name" value="HydB/Nqo4-like"/>
    <property type="match status" value="1"/>
</dbReference>
<comment type="caution">
    <text evidence="5">The sequence shown here is derived from an EMBL/GenBank/DDBJ whole genome shotgun (WGS) entry which is preliminary data.</text>
</comment>